<dbReference type="RefSeq" id="WP_163941534.1">
    <property type="nucleotide sequence ID" value="NZ_JAAFZH010000001.1"/>
</dbReference>
<accession>A0A6L9L208</accession>
<dbReference type="EMBL" id="JAAFZH010000001">
    <property type="protein sequence ID" value="NDU93467.1"/>
    <property type="molecule type" value="Genomic_DNA"/>
</dbReference>
<sequence>MKRIALFLSICLGIIGLLTDCKDTSQEFSPGAGDQRLVGTWQLAERRFPADSVSEDKSYNYGFIIVDKQQVKITLDSTVTRRYWPIDNTLYYQIEAGNTLIFDKKKELLEVVQGQQTLSFSADGKLTAEGNEMSYYNPIKYYRVDSTYQEGLGVNLYISTNRANQYFRQGIAFDGDMLVLKPKCEGNCYLKFSRVR</sequence>
<protein>
    <recommendedName>
        <fullName evidence="3">Lipocalin-like domain-containing protein</fullName>
    </recommendedName>
</protein>
<keyword evidence="2" id="KW-1185">Reference proteome</keyword>
<reference evidence="1 2" key="1">
    <citation type="submission" date="2020-02" db="EMBL/GenBank/DDBJ databases">
        <title>Draft genome sequence of two Spirosoma agri KCTC 52727 and Spirosoma terrae KCTC 52035.</title>
        <authorList>
            <person name="Rojas J."/>
            <person name="Ambika Manirajan B."/>
            <person name="Suarez C."/>
            <person name="Ratering S."/>
            <person name="Schnell S."/>
        </authorList>
    </citation>
    <scope>NUCLEOTIDE SEQUENCE [LARGE SCALE GENOMIC DNA]</scope>
    <source>
        <strain evidence="1 2">KCTC 52035</strain>
    </source>
</reference>
<gene>
    <name evidence="1" type="ORF">GK108_01155</name>
</gene>
<comment type="caution">
    <text evidence="1">The sequence shown here is derived from an EMBL/GenBank/DDBJ whole genome shotgun (WGS) entry which is preliminary data.</text>
</comment>
<organism evidence="1 2">
    <name type="scientific">Spirosoma terrae</name>
    <dbReference type="NCBI Taxonomy" id="1968276"/>
    <lineage>
        <taxon>Bacteria</taxon>
        <taxon>Pseudomonadati</taxon>
        <taxon>Bacteroidota</taxon>
        <taxon>Cytophagia</taxon>
        <taxon>Cytophagales</taxon>
        <taxon>Cytophagaceae</taxon>
        <taxon>Spirosoma</taxon>
    </lineage>
</organism>
<evidence type="ECO:0000313" key="1">
    <source>
        <dbReference type="EMBL" id="NDU93467.1"/>
    </source>
</evidence>
<proteinExistence type="predicted"/>
<evidence type="ECO:0000313" key="2">
    <source>
        <dbReference type="Proteomes" id="UP000474175"/>
    </source>
</evidence>
<dbReference type="AlphaFoldDB" id="A0A6L9L208"/>
<evidence type="ECO:0008006" key="3">
    <source>
        <dbReference type="Google" id="ProtNLM"/>
    </source>
</evidence>
<name>A0A6L9L208_9BACT</name>
<dbReference type="Proteomes" id="UP000474175">
    <property type="component" value="Unassembled WGS sequence"/>
</dbReference>